<evidence type="ECO:0000256" key="2">
    <source>
        <dbReference type="SAM" id="SignalP"/>
    </source>
</evidence>
<keyword evidence="3" id="KW-1185">Reference proteome</keyword>
<dbReference type="AlphaFoldDB" id="A0AAJ7L734"/>
<dbReference type="Proteomes" id="UP000694867">
    <property type="component" value="Unplaced"/>
</dbReference>
<dbReference type="KEGG" id="goe:108864534"/>
<dbReference type="RefSeq" id="XP_018495915.1">
    <property type="nucleotide sequence ID" value="XM_018640399.1"/>
</dbReference>
<feature type="compositionally biased region" description="Basic residues" evidence="1">
    <location>
        <begin position="478"/>
        <end position="505"/>
    </location>
</feature>
<feature type="region of interest" description="Disordered" evidence="1">
    <location>
        <begin position="28"/>
        <end position="169"/>
    </location>
</feature>
<feature type="compositionally biased region" description="Acidic residues" evidence="1">
    <location>
        <begin position="249"/>
        <end position="297"/>
    </location>
</feature>
<proteinExistence type="predicted"/>
<evidence type="ECO:0000313" key="4">
    <source>
        <dbReference type="RefSeq" id="XP_018495915.1"/>
    </source>
</evidence>
<gene>
    <name evidence="4" type="primary">LOC108864534</name>
</gene>
<dbReference type="GeneID" id="108864534"/>
<feature type="signal peptide" evidence="2">
    <location>
        <begin position="1"/>
        <end position="23"/>
    </location>
</feature>
<feature type="chain" id="PRO_5042532237" evidence="2">
    <location>
        <begin position="24"/>
        <end position="526"/>
    </location>
</feature>
<name>A0AAJ7L734_9ACAR</name>
<feature type="compositionally biased region" description="Basic and acidic residues" evidence="1">
    <location>
        <begin position="194"/>
        <end position="227"/>
    </location>
</feature>
<feature type="compositionally biased region" description="Basic and acidic residues" evidence="1">
    <location>
        <begin position="137"/>
        <end position="154"/>
    </location>
</feature>
<feature type="compositionally biased region" description="Basic residues" evidence="1">
    <location>
        <begin position="125"/>
        <end position="136"/>
    </location>
</feature>
<reference evidence="4" key="1">
    <citation type="submission" date="2025-08" db="UniProtKB">
        <authorList>
            <consortium name="RefSeq"/>
        </authorList>
    </citation>
    <scope>IDENTIFICATION</scope>
</reference>
<protein>
    <submittedName>
        <fullName evidence="4">Protein starmaker-like</fullName>
    </submittedName>
</protein>
<feature type="compositionally biased region" description="Basic and acidic residues" evidence="1">
    <location>
        <begin position="313"/>
        <end position="334"/>
    </location>
</feature>
<organism evidence="3 4">
    <name type="scientific">Galendromus occidentalis</name>
    <name type="common">western predatory mite</name>
    <dbReference type="NCBI Taxonomy" id="34638"/>
    <lineage>
        <taxon>Eukaryota</taxon>
        <taxon>Metazoa</taxon>
        <taxon>Ecdysozoa</taxon>
        <taxon>Arthropoda</taxon>
        <taxon>Chelicerata</taxon>
        <taxon>Arachnida</taxon>
        <taxon>Acari</taxon>
        <taxon>Parasitiformes</taxon>
        <taxon>Mesostigmata</taxon>
        <taxon>Gamasina</taxon>
        <taxon>Phytoseioidea</taxon>
        <taxon>Phytoseiidae</taxon>
        <taxon>Typhlodrominae</taxon>
        <taxon>Galendromus</taxon>
    </lineage>
</organism>
<feature type="compositionally biased region" description="Basic residues" evidence="1">
    <location>
        <begin position="407"/>
        <end position="418"/>
    </location>
</feature>
<feature type="compositionally biased region" description="Polar residues" evidence="1">
    <location>
        <begin position="436"/>
        <end position="455"/>
    </location>
</feature>
<keyword evidence="2" id="KW-0732">Signal</keyword>
<evidence type="ECO:0000256" key="1">
    <source>
        <dbReference type="SAM" id="MobiDB-lite"/>
    </source>
</evidence>
<evidence type="ECO:0000313" key="3">
    <source>
        <dbReference type="Proteomes" id="UP000694867"/>
    </source>
</evidence>
<feature type="compositionally biased region" description="Basic and acidic residues" evidence="1">
    <location>
        <begin position="236"/>
        <end position="248"/>
    </location>
</feature>
<accession>A0AAJ7L734</accession>
<feature type="compositionally biased region" description="Basic and acidic residues" evidence="1">
    <location>
        <begin position="456"/>
        <end position="477"/>
    </location>
</feature>
<sequence length="526" mass="58949">MTTIGQKYCLLLLLAIAVTPALSVNNDLESSKSKGHFSSSPAETHKVGSPLGDPVNSEQEQSSLVVRHPRDTRLRPQAAKDVEASKSGMFEAKFKDRGDTEGAVGRAGDTDAEIGAGSRAGGVRNGKKARRTHKHKSKEERSGYAEDSNDRSDYDTSDQDNYDHHERHADFAHYALNDLKHAGHSVEEQANYEYRSDDHAGFEDHDRHASHDHHAEHANYDHDRENDADFDGAAIGDERGEYDGGHGEYEDEQGEYDEQRDEYDEGADGYDDEPEDYDAEHEYYDDEDSGYDDDQSGYDDGRNAVEAEDGTYDGERAEYDSEVEYGDHDGPHDDADFDSEDADYDDGNDAESETAFIEDFESEDQSDFDAEQDGNYDATDPRVGDFGEASFHADDDGEGLVASVNGRRVKRSSAKRRSASMSGHLPYPLLRKQRNAETVTQPKYPQIRNKAQVNSRQDRHGFGREKRLEPAHLEHAKVARQKRQVLNRQQRRVNAPRKSSIHSRQKRDFPHGRAHAAVDKAPLSAP</sequence>
<feature type="region of interest" description="Disordered" evidence="1">
    <location>
        <begin position="182"/>
        <end position="526"/>
    </location>
</feature>
<feature type="compositionally biased region" description="Basic and acidic residues" evidence="1">
    <location>
        <begin position="68"/>
        <end position="84"/>
    </location>
</feature>
<feature type="compositionally biased region" description="Acidic residues" evidence="1">
    <location>
        <begin position="335"/>
        <end position="374"/>
    </location>
</feature>